<keyword evidence="3" id="KW-1185">Reference proteome</keyword>
<feature type="domain" description="ABM" evidence="1">
    <location>
        <begin position="2"/>
        <end position="90"/>
    </location>
</feature>
<proteinExistence type="predicted"/>
<dbReference type="Gene3D" id="3.30.70.100">
    <property type="match status" value="1"/>
</dbReference>
<dbReference type="RefSeq" id="WP_091495982.1">
    <property type="nucleotide sequence ID" value="NZ_FODJ01000003.1"/>
</dbReference>
<dbReference type="PANTHER" id="PTHR33336:SF3">
    <property type="entry name" value="ABM DOMAIN-CONTAINING PROTEIN"/>
    <property type="match status" value="1"/>
</dbReference>
<dbReference type="Pfam" id="PF03992">
    <property type="entry name" value="ABM"/>
    <property type="match status" value="1"/>
</dbReference>
<protein>
    <submittedName>
        <fullName evidence="2">Quinol monooxygenase YgiN</fullName>
    </submittedName>
</protein>
<organism evidence="2 3">
    <name type="scientific">Amphibacillus marinus</name>
    <dbReference type="NCBI Taxonomy" id="872970"/>
    <lineage>
        <taxon>Bacteria</taxon>
        <taxon>Bacillati</taxon>
        <taxon>Bacillota</taxon>
        <taxon>Bacilli</taxon>
        <taxon>Bacillales</taxon>
        <taxon>Bacillaceae</taxon>
        <taxon>Amphibacillus</taxon>
    </lineage>
</organism>
<dbReference type="STRING" id="872970.SAMN04488134_103153"/>
<dbReference type="AlphaFoldDB" id="A0A1H8LBZ8"/>
<dbReference type="InterPro" id="IPR011008">
    <property type="entry name" value="Dimeric_a/b-barrel"/>
</dbReference>
<keyword evidence="2" id="KW-0560">Oxidoreductase</keyword>
<sequence length="94" mass="10567">MLSVSATFFIKPDQQNSFLADVKQLIASSRAEAGCSRYALYQSISSDNEFVMIENWQDQASLDQHNQNPDLINFIKHIGEYSSAKPIVQVAEVK</sequence>
<dbReference type="InterPro" id="IPR050744">
    <property type="entry name" value="AI-2_Isomerase_LsrG"/>
</dbReference>
<name>A0A1H8LBZ8_9BACI</name>
<accession>A0A1H8LBZ8</accession>
<keyword evidence="2" id="KW-0503">Monooxygenase</keyword>
<evidence type="ECO:0000313" key="2">
    <source>
        <dbReference type="EMBL" id="SEO02579.1"/>
    </source>
</evidence>
<evidence type="ECO:0000313" key="3">
    <source>
        <dbReference type="Proteomes" id="UP000199300"/>
    </source>
</evidence>
<dbReference type="EMBL" id="FODJ01000003">
    <property type="protein sequence ID" value="SEO02579.1"/>
    <property type="molecule type" value="Genomic_DNA"/>
</dbReference>
<dbReference type="GO" id="GO:0004497">
    <property type="term" value="F:monooxygenase activity"/>
    <property type="evidence" value="ECO:0007669"/>
    <property type="project" value="UniProtKB-KW"/>
</dbReference>
<dbReference type="Proteomes" id="UP000199300">
    <property type="component" value="Unassembled WGS sequence"/>
</dbReference>
<dbReference type="OrthoDB" id="287932at2"/>
<dbReference type="InterPro" id="IPR007138">
    <property type="entry name" value="ABM_dom"/>
</dbReference>
<gene>
    <name evidence="2" type="ORF">SAMN04488134_103153</name>
</gene>
<reference evidence="2 3" key="1">
    <citation type="submission" date="2016-10" db="EMBL/GenBank/DDBJ databases">
        <authorList>
            <person name="de Groot N.N."/>
        </authorList>
    </citation>
    <scope>NUCLEOTIDE SEQUENCE [LARGE SCALE GENOMIC DNA]</scope>
    <source>
        <strain evidence="2 3">CGMCC 1.10434</strain>
    </source>
</reference>
<dbReference type="SUPFAM" id="SSF54909">
    <property type="entry name" value="Dimeric alpha+beta barrel"/>
    <property type="match status" value="1"/>
</dbReference>
<dbReference type="PROSITE" id="PS51725">
    <property type="entry name" value="ABM"/>
    <property type="match status" value="1"/>
</dbReference>
<evidence type="ECO:0000259" key="1">
    <source>
        <dbReference type="PROSITE" id="PS51725"/>
    </source>
</evidence>
<dbReference type="PANTHER" id="PTHR33336">
    <property type="entry name" value="QUINOL MONOOXYGENASE YGIN-RELATED"/>
    <property type="match status" value="1"/>
</dbReference>